<dbReference type="EMBL" id="CM055754">
    <property type="protein sequence ID" value="KAJ7991094.1"/>
    <property type="molecule type" value="Genomic_DNA"/>
</dbReference>
<comment type="caution">
    <text evidence="1">The sequence shown here is derived from an EMBL/GenBank/DDBJ whole genome shotgun (WGS) entry which is preliminary data.</text>
</comment>
<accession>A0ACC2FI89</accession>
<dbReference type="Proteomes" id="UP001157502">
    <property type="component" value="Chromosome 27"/>
</dbReference>
<name>A0ACC2FI89_DALPE</name>
<gene>
    <name evidence="1" type="ORF">DPEC_G00293690</name>
</gene>
<evidence type="ECO:0000313" key="2">
    <source>
        <dbReference type="Proteomes" id="UP001157502"/>
    </source>
</evidence>
<protein>
    <submittedName>
        <fullName evidence="1">Uncharacterized protein</fullName>
    </submittedName>
</protein>
<sequence>MPNPSGGSASIVKELERRRREPRLRPPTSVSLAPPPEAVANMMHNPEDLPAHVGTYGTCTSAVRRLKEDGRGDGEKLRFRVPAGGE</sequence>
<proteinExistence type="predicted"/>
<evidence type="ECO:0000313" key="1">
    <source>
        <dbReference type="EMBL" id="KAJ7991094.1"/>
    </source>
</evidence>
<organism evidence="1 2">
    <name type="scientific">Dallia pectoralis</name>
    <name type="common">Alaska blackfish</name>
    <dbReference type="NCBI Taxonomy" id="75939"/>
    <lineage>
        <taxon>Eukaryota</taxon>
        <taxon>Metazoa</taxon>
        <taxon>Chordata</taxon>
        <taxon>Craniata</taxon>
        <taxon>Vertebrata</taxon>
        <taxon>Euteleostomi</taxon>
        <taxon>Actinopterygii</taxon>
        <taxon>Neopterygii</taxon>
        <taxon>Teleostei</taxon>
        <taxon>Protacanthopterygii</taxon>
        <taxon>Esociformes</taxon>
        <taxon>Umbridae</taxon>
        <taxon>Dallia</taxon>
    </lineage>
</organism>
<keyword evidence="2" id="KW-1185">Reference proteome</keyword>
<reference evidence="1" key="1">
    <citation type="submission" date="2021-05" db="EMBL/GenBank/DDBJ databases">
        <authorList>
            <person name="Pan Q."/>
            <person name="Jouanno E."/>
            <person name="Zahm M."/>
            <person name="Klopp C."/>
            <person name="Cabau C."/>
            <person name="Louis A."/>
            <person name="Berthelot C."/>
            <person name="Parey E."/>
            <person name="Roest Crollius H."/>
            <person name="Montfort J."/>
            <person name="Robinson-Rechavi M."/>
            <person name="Bouchez O."/>
            <person name="Lampietro C."/>
            <person name="Lopez Roques C."/>
            <person name="Donnadieu C."/>
            <person name="Postlethwait J."/>
            <person name="Bobe J."/>
            <person name="Dillon D."/>
            <person name="Chandos A."/>
            <person name="von Hippel F."/>
            <person name="Guiguen Y."/>
        </authorList>
    </citation>
    <scope>NUCLEOTIDE SEQUENCE</scope>
    <source>
        <strain evidence="1">YG-Jan2019</strain>
    </source>
</reference>